<name>A0AAU7GGS9_9MICO</name>
<feature type="transmembrane region" description="Helical" evidence="2">
    <location>
        <begin position="95"/>
        <end position="116"/>
    </location>
</feature>
<dbReference type="InterPro" id="IPR051203">
    <property type="entry name" value="Polysaccharide_Synthase-Rel"/>
</dbReference>
<dbReference type="Gene3D" id="3.40.50.720">
    <property type="entry name" value="NAD(P)-binding Rossmann-like Domain"/>
    <property type="match status" value="2"/>
</dbReference>
<comment type="similarity">
    <text evidence="1">Belongs to the polysaccharide synthase family.</text>
</comment>
<organism evidence="4">
    <name type="scientific">Leifsonia sp. NPDC080035</name>
    <dbReference type="NCBI Taxonomy" id="3143936"/>
    <lineage>
        <taxon>Bacteria</taxon>
        <taxon>Bacillati</taxon>
        <taxon>Actinomycetota</taxon>
        <taxon>Actinomycetes</taxon>
        <taxon>Micrococcales</taxon>
        <taxon>Microbacteriaceae</taxon>
        <taxon>Leifsonia</taxon>
    </lineage>
</organism>
<dbReference type="PANTHER" id="PTHR43318">
    <property type="entry name" value="UDP-N-ACETYLGLUCOSAMINE 4,6-DEHYDRATASE"/>
    <property type="match status" value="1"/>
</dbReference>
<gene>
    <name evidence="4" type="ORF">AAME72_04065</name>
</gene>
<feature type="transmembrane region" description="Helical" evidence="2">
    <location>
        <begin position="122"/>
        <end position="144"/>
    </location>
</feature>
<evidence type="ECO:0000313" key="4">
    <source>
        <dbReference type="EMBL" id="XBM49036.1"/>
    </source>
</evidence>
<evidence type="ECO:0000259" key="3">
    <source>
        <dbReference type="Pfam" id="PF02719"/>
    </source>
</evidence>
<dbReference type="PANTHER" id="PTHR43318:SF1">
    <property type="entry name" value="POLYSACCHARIDE BIOSYNTHESIS PROTEIN EPSC-RELATED"/>
    <property type="match status" value="1"/>
</dbReference>
<dbReference type="Pfam" id="PF02719">
    <property type="entry name" value="Polysacc_synt_2"/>
    <property type="match status" value="1"/>
</dbReference>
<dbReference type="InterPro" id="IPR036291">
    <property type="entry name" value="NAD(P)-bd_dom_sf"/>
</dbReference>
<protein>
    <submittedName>
        <fullName evidence="4">Nucleoside-diphosphate sugar epimerase/dehydratase</fullName>
    </submittedName>
</protein>
<keyword evidence="2" id="KW-0812">Transmembrane</keyword>
<dbReference type="SUPFAM" id="SSF51735">
    <property type="entry name" value="NAD(P)-binding Rossmann-fold domains"/>
    <property type="match status" value="2"/>
</dbReference>
<feature type="transmembrane region" description="Helical" evidence="2">
    <location>
        <begin position="62"/>
        <end position="83"/>
    </location>
</feature>
<dbReference type="RefSeq" id="WP_348788956.1">
    <property type="nucleotide sequence ID" value="NZ_CP157390.1"/>
</dbReference>
<keyword evidence="2" id="KW-0472">Membrane</keyword>
<dbReference type="EMBL" id="CP157390">
    <property type="protein sequence ID" value="XBM49036.1"/>
    <property type="molecule type" value="Genomic_DNA"/>
</dbReference>
<dbReference type="Pfam" id="PF13727">
    <property type="entry name" value="CoA_binding_3"/>
    <property type="match status" value="1"/>
</dbReference>
<keyword evidence="2" id="KW-1133">Transmembrane helix</keyword>
<accession>A0AAU7GGS9</accession>
<feature type="transmembrane region" description="Helical" evidence="2">
    <location>
        <begin position="31"/>
        <end position="50"/>
    </location>
</feature>
<reference evidence="4" key="1">
    <citation type="submission" date="2024-05" db="EMBL/GenBank/DDBJ databases">
        <title>The Natural Products Discovery Center: Release of the First 8490 Sequenced Strains for Exploring Actinobacteria Biosynthetic Diversity.</title>
        <authorList>
            <person name="Kalkreuter E."/>
            <person name="Kautsar S.A."/>
            <person name="Yang D."/>
            <person name="Bader C.D."/>
            <person name="Teijaro C.N."/>
            <person name="Fluegel L."/>
            <person name="Davis C.M."/>
            <person name="Simpson J.R."/>
            <person name="Lauterbach L."/>
            <person name="Steele A.D."/>
            <person name="Gui C."/>
            <person name="Meng S."/>
            <person name="Li G."/>
            <person name="Viehrig K."/>
            <person name="Ye F."/>
            <person name="Su P."/>
            <person name="Kiefer A.F."/>
            <person name="Nichols A."/>
            <person name="Cepeda A.J."/>
            <person name="Yan W."/>
            <person name="Fan B."/>
            <person name="Jiang Y."/>
            <person name="Adhikari A."/>
            <person name="Zheng C.-J."/>
            <person name="Schuster L."/>
            <person name="Cowan T.M."/>
            <person name="Smanski M.J."/>
            <person name="Chevrette M.G."/>
            <person name="de Carvalho L.P.S."/>
            <person name="Shen B."/>
        </authorList>
    </citation>
    <scope>NUCLEOTIDE SEQUENCE</scope>
    <source>
        <strain evidence="4">NPDC080035</strain>
    </source>
</reference>
<dbReference type="InterPro" id="IPR003869">
    <property type="entry name" value="Polysac_CapD-like"/>
</dbReference>
<evidence type="ECO:0000256" key="2">
    <source>
        <dbReference type="SAM" id="Phobius"/>
    </source>
</evidence>
<evidence type="ECO:0000256" key="1">
    <source>
        <dbReference type="ARBA" id="ARBA00007430"/>
    </source>
</evidence>
<proteinExistence type="inferred from homology"/>
<dbReference type="CDD" id="cd05237">
    <property type="entry name" value="UDP_invert_4-6DH_SDR_e"/>
    <property type="match status" value="1"/>
</dbReference>
<sequence>MALTKRIFSDTVRAETARRGETLLQRFGSQFALDAVAWLVAVFAAALLAYDFQVQRMPLLALLFVSAIAMLAQLIIGGAFSLYRGQFTYGSFDEVRALLLAVCAVAVVVGVPVIVWGNNVHLARSTMFLALPFAFVLMGSARYIKRLYVEAKSRPGDGAAPTLIFGAGYLGRSLVQRMLTDRYSPYLPVGMIDDDPRASHRQVRGVRVLGRLRDLPAVADTTGARVIVVAIARVDAALLRQVQDIAEESGLQVKVLPTLEEVLMGHAGLSDVRDISIEDLIGRQPVDTDVAAIASYLTGKRVLVTGAGGSIGSELCRQIVRFGPSELIMLDRDETNLQSVQLAVDGHGLLDTKDVVLADIRDREALVDIFRRRRPEVVFHAAALKHLPMLEQYPEEAWKTNVLGTRNVLHAAGEVGVSTFVNISTDKAANPTSVLGHSKRVAEKLTAGAADASSARYLSVRFGNVIGSRGSMLPTFAALIEAGGPVTVTHPEVTRYFMTIPEACQLVVQAGGIGEPGEVLILDMGEPVAILDIARRMIAHSGKDIEIRFTGLRPGEKLHEDLVGLGETDQRPRHPKISHTRIVPLAPEHLDHEDWLQRLRTNGAHTAVIGVVPERRSSR</sequence>
<dbReference type="AlphaFoldDB" id="A0AAU7GGS9"/>
<feature type="domain" description="Polysaccharide biosynthesis protein CapD-like" evidence="3">
    <location>
        <begin position="302"/>
        <end position="579"/>
    </location>
</feature>